<proteinExistence type="predicted"/>
<dbReference type="PANTHER" id="PTHR43877">
    <property type="entry name" value="AMINOALKYLPHOSPHONATE N-ACETYLTRANSFERASE-RELATED-RELATED"/>
    <property type="match status" value="1"/>
</dbReference>
<protein>
    <submittedName>
        <fullName evidence="4">Peptide N-acetyltransferase</fullName>
    </submittedName>
    <submittedName>
        <fullName evidence="5">Ribosomal protein S18 acetylase RimI</fullName>
    </submittedName>
</protein>
<dbReference type="eggNOG" id="arCOG00833">
    <property type="taxonomic scope" value="Archaea"/>
</dbReference>
<dbReference type="GO" id="GO:0016747">
    <property type="term" value="F:acyltransferase activity, transferring groups other than amino-acyl groups"/>
    <property type="evidence" value="ECO:0007669"/>
    <property type="project" value="InterPro"/>
</dbReference>
<evidence type="ECO:0000256" key="1">
    <source>
        <dbReference type="ARBA" id="ARBA00022679"/>
    </source>
</evidence>
<keyword evidence="5" id="KW-0687">Ribonucleoprotein</keyword>
<dbReference type="GO" id="GO:0005840">
    <property type="term" value="C:ribosome"/>
    <property type="evidence" value="ECO:0007669"/>
    <property type="project" value="UniProtKB-KW"/>
</dbReference>
<dbReference type="Proteomes" id="UP000003751">
    <property type="component" value="Unassembled WGS sequence"/>
</dbReference>
<dbReference type="OrthoDB" id="87545at2157"/>
<dbReference type="SUPFAM" id="SSF55729">
    <property type="entry name" value="Acyl-CoA N-acyltransferases (Nat)"/>
    <property type="match status" value="1"/>
</dbReference>
<dbReference type="CDD" id="cd04301">
    <property type="entry name" value="NAT_SF"/>
    <property type="match status" value="1"/>
</dbReference>
<keyword evidence="2" id="KW-0012">Acyltransferase</keyword>
<dbReference type="EMBL" id="FRAN01000002">
    <property type="protein sequence ID" value="SHK64123.1"/>
    <property type="molecule type" value="Genomic_DNA"/>
</dbReference>
<evidence type="ECO:0000313" key="7">
    <source>
        <dbReference type="Proteomes" id="UP000184203"/>
    </source>
</evidence>
<evidence type="ECO:0000256" key="2">
    <source>
        <dbReference type="ARBA" id="ARBA00023315"/>
    </source>
</evidence>
<dbReference type="EMBL" id="AEMG01000002">
    <property type="protein sequence ID" value="EFW94025.1"/>
    <property type="molecule type" value="Genomic_DNA"/>
</dbReference>
<organism evidence="4 6">
    <name type="scientific">Haladaptatus paucihalophilus DX253</name>
    <dbReference type="NCBI Taxonomy" id="797209"/>
    <lineage>
        <taxon>Archaea</taxon>
        <taxon>Methanobacteriati</taxon>
        <taxon>Methanobacteriota</taxon>
        <taxon>Stenosarchaea group</taxon>
        <taxon>Halobacteria</taxon>
        <taxon>Halobacteriales</taxon>
        <taxon>Haladaptataceae</taxon>
        <taxon>Haladaptatus</taxon>
    </lineage>
</organism>
<dbReference type="RefSeq" id="WP_007976789.1">
    <property type="nucleotide sequence ID" value="NZ_AEMG01000002.1"/>
</dbReference>
<dbReference type="Proteomes" id="UP000184203">
    <property type="component" value="Unassembled WGS sequence"/>
</dbReference>
<dbReference type="PROSITE" id="PS51186">
    <property type="entry name" value="GNAT"/>
    <property type="match status" value="1"/>
</dbReference>
<keyword evidence="7" id="KW-1185">Reference proteome</keyword>
<reference evidence="7" key="3">
    <citation type="submission" date="2016-11" db="EMBL/GenBank/DDBJ databases">
        <authorList>
            <person name="Varghese N."/>
            <person name="Submissions S."/>
        </authorList>
    </citation>
    <scope>NUCLEOTIDE SEQUENCE [LARGE SCALE GENOMIC DNA]</scope>
    <source>
        <strain evidence="7">DX253</strain>
    </source>
</reference>
<gene>
    <name evidence="5" type="ORF">SAMN05444342_1943</name>
    <name evidence="4" type="ORF">ZOD2009_02740</name>
</gene>
<dbReference type="Gene3D" id="3.40.630.30">
    <property type="match status" value="1"/>
</dbReference>
<dbReference type="STRING" id="797209.GCA_000376445_01671"/>
<name>E7QPA9_HALPU</name>
<dbReference type="InterPro" id="IPR016181">
    <property type="entry name" value="Acyl_CoA_acyltransferase"/>
</dbReference>
<feature type="domain" description="N-acetyltransferase" evidence="3">
    <location>
        <begin position="1"/>
        <end position="138"/>
    </location>
</feature>
<accession>E7QPA9</accession>
<keyword evidence="5" id="KW-0689">Ribosomal protein</keyword>
<dbReference type="Pfam" id="PF00583">
    <property type="entry name" value="Acetyltransf_1"/>
    <property type="match status" value="1"/>
</dbReference>
<evidence type="ECO:0000313" key="6">
    <source>
        <dbReference type="Proteomes" id="UP000003751"/>
    </source>
</evidence>
<dbReference type="PATRIC" id="fig|797209.4.peg.530"/>
<evidence type="ECO:0000313" key="4">
    <source>
        <dbReference type="EMBL" id="EFW94025.1"/>
    </source>
</evidence>
<reference evidence="4 6" key="1">
    <citation type="journal article" date="2014" name="ISME J.">
        <title>Trehalose/2-sulfotrehalose biosynthesis and glycine-betaine uptake are widely spread mechanisms for osmoadaptation in the Halobacteriales.</title>
        <authorList>
            <person name="Youssef N.H."/>
            <person name="Savage-Ashlock K.N."/>
            <person name="McCully A.L."/>
            <person name="Luedtke B."/>
            <person name="Shaw E.I."/>
            <person name="Hoff W.D."/>
            <person name="Elshahed M.S."/>
        </authorList>
    </citation>
    <scope>NUCLEOTIDE SEQUENCE [LARGE SCALE GENOMIC DNA]</scope>
    <source>
        <strain evidence="4 6">DX253</strain>
    </source>
</reference>
<dbReference type="InterPro" id="IPR050832">
    <property type="entry name" value="Bact_Acetyltransf"/>
</dbReference>
<dbReference type="AlphaFoldDB" id="E7QPA9"/>
<keyword evidence="1 4" id="KW-0808">Transferase</keyword>
<evidence type="ECO:0000259" key="3">
    <source>
        <dbReference type="PROSITE" id="PS51186"/>
    </source>
</evidence>
<evidence type="ECO:0000313" key="5">
    <source>
        <dbReference type="EMBL" id="SHK64123.1"/>
    </source>
</evidence>
<dbReference type="PANTHER" id="PTHR43877:SF1">
    <property type="entry name" value="ACETYLTRANSFERASE"/>
    <property type="match status" value="1"/>
</dbReference>
<sequence>MIRPATPDDRPRLQRIRTWLPEPTPGLLETAISGVGSVLVSTADGVPVGYVLTMVADDAYVAELVVEPAHRGEGRATRLLGATADMARDRGCDRVSLTVHEENDVARSLYESLGFERRGREPDYYADGGDGLLFEKRL</sequence>
<reference evidence="5" key="2">
    <citation type="submission" date="2016-11" db="EMBL/GenBank/DDBJ databases">
        <authorList>
            <person name="Jaros S."/>
            <person name="Januszkiewicz K."/>
            <person name="Wedrychowicz H."/>
        </authorList>
    </citation>
    <scope>NUCLEOTIDE SEQUENCE [LARGE SCALE GENOMIC DNA]</scope>
    <source>
        <strain evidence="5">DX253</strain>
    </source>
</reference>
<dbReference type="InterPro" id="IPR000182">
    <property type="entry name" value="GNAT_dom"/>
</dbReference>